<protein>
    <submittedName>
        <fullName evidence="2">Uncharacterized protein</fullName>
    </submittedName>
</protein>
<accession>A0AAE2CXK6</accession>
<feature type="compositionally biased region" description="Basic and acidic residues" evidence="1">
    <location>
        <begin position="12"/>
        <end position="38"/>
    </location>
</feature>
<feature type="region of interest" description="Disordered" evidence="1">
    <location>
        <begin position="68"/>
        <end position="93"/>
    </location>
</feature>
<proteinExistence type="predicted"/>
<reference evidence="2" key="2">
    <citation type="journal article" date="2024" name="Plant">
        <title>Genomic evolution and insights into agronomic trait innovations of Sesamum species.</title>
        <authorList>
            <person name="Miao H."/>
            <person name="Wang L."/>
            <person name="Qu L."/>
            <person name="Liu H."/>
            <person name="Sun Y."/>
            <person name="Le M."/>
            <person name="Wang Q."/>
            <person name="Wei S."/>
            <person name="Zheng Y."/>
            <person name="Lin W."/>
            <person name="Duan Y."/>
            <person name="Cao H."/>
            <person name="Xiong S."/>
            <person name="Wang X."/>
            <person name="Wei L."/>
            <person name="Li C."/>
            <person name="Ma Q."/>
            <person name="Ju M."/>
            <person name="Zhao R."/>
            <person name="Li G."/>
            <person name="Mu C."/>
            <person name="Tian Q."/>
            <person name="Mei H."/>
            <person name="Zhang T."/>
            <person name="Gao T."/>
            <person name="Zhang H."/>
        </authorList>
    </citation>
    <scope>NUCLEOTIDE SEQUENCE</scope>
    <source>
        <strain evidence="2">3651</strain>
    </source>
</reference>
<dbReference type="AlphaFoldDB" id="A0AAE2CXK6"/>
<evidence type="ECO:0000313" key="3">
    <source>
        <dbReference type="Proteomes" id="UP001293254"/>
    </source>
</evidence>
<gene>
    <name evidence="2" type="ORF">Salat_0170900</name>
</gene>
<sequence>MAQSNSNTLPNKEYKRIQSNERRREAYNNMSAEEKNELNARRRAMYAQKSSIKKLSTWAASFPLRTSEGFSHPDTDGSSCSLSSAHNTHRSQTIRQVDGQMEKESLHIPLSDNCHISFDMPLDLHALENPHDKYGKELTLCA</sequence>
<dbReference type="EMBL" id="JACGWO010000001">
    <property type="protein sequence ID" value="KAK4438366.1"/>
    <property type="molecule type" value="Genomic_DNA"/>
</dbReference>
<keyword evidence="3" id="KW-1185">Reference proteome</keyword>
<evidence type="ECO:0000313" key="2">
    <source>
        <dbReference type="EMBL" id="KAK4438366.1"/>
    </source>
</evidence>
<dbReference type="Proteomes" id="UP001293254">
    <property type="component" value="Unassembled WGS sequence"/>
</dbReference>
<feature type="compositionally biased region" description="Polar residues" evidence="1">
    <location>
        <begin position="76"/>
        <end position="93"/>
    </location>
</feature>
<comment type="caution">
    <text evidence="2">The sequence shown here is derived from an EMBL/GenBank/DDBJ whole genome shotgun (WGS) entry which is preliminary data.</text>
</comment>
<organism evidence="2 3">
    <name type="scientific">Sesamum alatum</name>
    <dbReference type="NCBI Taxonomy" id="300844"/>
    <lineage>
        <taxon>Eukaryota</taxon>
        <taxon>Viridiplantae</taxon>
        <taxon>Streptophyta</taxon>
        <taxon>Embryophyta</taxon>
        <taxon>Tracheophyta</taxon>
        <taxon>Spermatophyta</taxon>
        <taxon>Magnoliopsida</taxon>
        <taxon>eudicotyledons</taxon>
        <taxon>Gunneridae</taxon>
        <taxon>Pentapetalae</taxon>
        <taxon>asterids</taxon>
        <taxon>lamiids</taxon>
        <taxon>Lamiales</taxon>
        <taxon>Pedaliaceae</taxon>
        <taxon>Sesamum</taxon>
    </lineage>
</organism>
<evidence type="ECO:0000256" key="1">
    <source>
        <dbReference type="SAM" id="MobiDB-lite"/>
    </source>
</evidence>
<reference evidence="2" key="1">
    <citation type="submission" date="2020-06" db="EMBL/GenBank/DDBJ databases">
        <authorList>
            <person name="Li T."/>
            <person name="Hu X."/>
            <person name="Zhang T."/>
            <person name="Song X."/>
            <person name="Zhang H."/>
            <person name="Dai N."/>
            <person name="Sheng W."/>
            <person name="Hou X."/>
            <person name="Wei L."/>
        </authorList>
    </citation>
    <scope>NUCLEOTIDE SEQUENCE</scope>
    <source>
        <strain evidence="2">3651</strain>
        <tissue evidence="2">Leaf</tissue>
    </source>
</reference>
<name>A0AAE2CXK6_9LAMI</name>
<feature type="region of interest" description="Disordered" evidence="1">
    <location>
        <begin position="1"/>
        <end position="38"/>
    </location>
</feature>
<feature type="compositionally biased region" description="Polar residues" evidence="1">
    <location>
        <begin position="1"/>
        <end position="10"/>
    </location>
</feature>